<gene>
    <name evidence="4" type="ORF">H8B04_04775</name>
</gene>
<keyword evidence="5" id="KW-1185">Reference proteome</keyword>
<dbReference type="PANTHER" id="PTHR43420">
    <property type="entry name" value="ACETYLTRANSFERASE"/>
    <property type="match status" value="1"/>
</dbReference>
<sequence>MFIRPAKKTEATQIAELINLAMLEITYQFIGEENRDKANAFLAHFVAQENNQYSYQNIFVATEENGSIIGQISIYDGAKLQELRKPIWDKIKADRDVKYWAEDETQAGEFYIDTFAVSPLAQGKGVGKQLLQYAIDEIVHKQHHTLGLLVDKDNPNAKRLYERIGFKVVNDIHIFGKDMEHMQYA</sequence>
<accession>A0ABR7YC45</accession>
<dbReference type="CDD" id="cd04301">
    <property type="entry name" value="NAT_SF"/>
    <property type="match status" value="1"/>
</dbReference>
<dbReference type="Pfam" id="PF00583">
    <property type="entry name" value="Acetyltransf_1"/>
    <property type="match status" value="1"/>
</dbReference>
<evidence type="ECO:0000313" key="5">
    <source>
        <dbReference type="Proteomes" id="UP000651271"/>
    </source>
</evidence>
<dbReference type="PROSITE" id="PS51186">
    <property type="entry name" value="GNAT"/>
    <property type="match status" value="1"/>
</dbReference>
<dbReference type="SUPFAM" id="SSF55729">
    <property type="entry name" value="Acyl-CoA N-acyltransferases (Nat)"/>
    <property type="match status" value="1"/>
</dbReference>
<dbReference type="RefSeq" id="WP_165290651.1">
    <property type="nucleotide sequence ID" value="NZ_JACOIJ010000006.1"/>
</dbReference>
<protein>
    <submittedName>
        <fullName evidence="4">GNAT family N-acetyltransferase</fullName>
    </submittedName>
</protein>
<name>A0ABR7YC45_9SPHI</name>
<organism evidence="4 5">
    <name type="scientific">Sphingobacterium litopenaei</name>
    <dbReference type="NCBI Taxonomy" id="2763500"/>
    <lineage>
        <taxon>Bacteria</taxon>
        <taxon>Pseudomonadati</taxon>
        <taxon>Bacteroidota</taxon>
        <taxon>Sphingobacteriia</taxon>
        <taxon>Sphingobacteriales</taxon>
        <taxon>Sphingobacteriaceae</taxon>
        <taxon>Sphingobacterium</taxon>
    </lineage>
</organism>
<evidence type="ECO:0000259" key="3">
    <source>
        <dbReference type="PROSITE" id="PS51186"/>
    </source>
</evidence>
<evidence type="ECO:0000256" key="2">
    <source>
        <dbReference type="ARBA" id="ARBA00023315"/>
    </source>
</evidence>
<dbReference type="PANTHER" id="PTHR43420:SF47">
    <property type="entry name" value="N-ACETYLTRANSFERASE DOMAIN-CONTAINING PROTEIN"/>
    <property type="match status" value="1"/>
</dbReference>
<keyword evidence="1" id="KW-0808">Transferase</keyword>
<dbReference type="InterPro" id="IPR000182">
    <property type="entry name" value="GNAT_dom"/>
</dbReference>
<dbReference type="InterPro" id="IPR050680">
    <property type="entry name" value="YpeA/RimI_acetyltransf"/>
</dbReference>
<dbReference type="Proteomes" id="UP000651271">
    <property type="component" value="Unassembled WGS sequence"/>
</dbReference>
<dbReference type="Gene3D" id="3.40.630.30">
    <property type="match status" value="1"/>
</dbReference>
<dbReference type="EMBL" id="JACOIJ010000006">
    <property type="protein sequence ID" value="MBD1428887.1"/>
    <property type="molecule type" value="Genomic_DNA"/>
</dbReference>
<comment type="caution">
    <text evidence="4">The sequence shown here is derived from an EMBL/GenBank/DDBJ whole genome shotgun (WGS) entry which is preliminary data.</text>
</comment>
<keyword evidence="2" id="KW-0012">Acyltransferase</keyword>
<evidence type="ECO:0000256" key="1">
    <source>
        <dbReference type="ARBA" id="ARBA00022679"/>
    </source>
</evidence>
<dbReference type="InterPro" id="IPR016181">
    <property type="entry name" value="Acyl_CoA_acyltransferase"/>
</dbReference>
<evidence type="ECO:0000313" key="4">
    <source>
        <dbReference type="EMBL" id="MBD1428887.1"/>
    </source>
</evidence>
<proteinExistence type="predicted"/>
<reference evidence="4 5" key="1">
    <citation type="submission" date="2020-08" db="EMBL/GenBank/DDBJ databases">
        <title>Sphingobacterium sp. DN04309 isolated from aquaculture water.</title>
        <authorList>
            <person name="Zhang M."/>
        </authorList>
    </citation>
    <scope>NUCLEOTIDE SEQUENCE [LARGE SCALE GENOMIC DNA]</scope>
    <source>
        <strain evidence="4 5">DN04309</strain>
    </source>
</reference>
<feature type="domain" description="N-acetyltransferase" evidence="3">
    <location>
        <begin position="1"/>
        <end position="180"/>
    </location>
</feature>